<reference evidence="1 2" key="1">
    <citation type="submission" date="2021-01" db="EMBL/GenBank/DDBJ databases">
        <title>WGS of actinomycetes isolated from Thailand.</title>
        <authorList>
            <person name="Thawai C."/>
        </authorList>
    </citation>
    <scope>NUCLEOTIDE SEQUENCE [LARGE SCALE GENOMIC DNA]</scope>
    <source>
        <strain evidence="1 2">CH5-8</strain>
    </source>
</reference>
<evidence type="ECO:0000313" key="2">
    <source>
        <dbReference type="Proteomes" id="UP000621386"/>
    </source>
</evidence>
<sequence>MRQLIDDPRICAAAMRGQQTLFPVRRRLERVHARRISARTWPEEAVLHPLAEQRAAKEGLAANWPYMVMRLIRCALAIRDAEGEALVAPEMLDQVRLPLKATAAEILAQAGMLRPRMAPPPALWPVGACADCGSWGITTARCGGCGEWRHKPGFYPPGQCPRCRRQGLPLHKEGLCRGCLAYVRECGAELAGVSFTQLAFAGVLAHQLKRSAGELGFVVHKRSGPVSRARDRARTTLTSEEQVTSASMDPGQLALFTMPRTWQREQHVATTALSPLPDAAQEVLDAFTAGYPRSWIADKRSVVGGAALVLHTLLARVGPHAPILERDVRSLAGTVAAGAAATRCVILFLDGQARLEEDELSETPAQLLTDVHHQVQTRIPDLGAERRDRHDERAVYERIAQLPEPMADQVRAWVRVMRGRGRFRHPPVGYRRIRHYLRIAWPALTSWTTAGEDLRQITADDVRAE</sequence>
<accession>A0ABS1PDN8</accession>
<feature type="non-terminal residue" evidence="1">
    <location>
        <position position="465"/>
    </location>
</feature>
<evidence type="ECO:0000313" key="1">
    <source>
        <dbReference type="EMBL" id="MBL1110487.1"/>
    </source>
</evidence>
<proteinExistence type="predicted"/>
<dbReference type="EMBL" id="JAERRH010000042">
    <property type="protein sequence ID" value="MBL1110487.1"/>
    <property type="molecule type" value="Genomic_DNA"/>
</dbReference>
<keyword evidence="2" id="KW-1185">Reference proteome</keyword>
<dbReference type="Proteomes" id="UP000621386">
    <property type="component" value="Unassembled WGS sequence"/>
</dbReference>
<gene>
    <name evidence="1" type="ORF">JK361_39105</name>
</gene>
<protein>
    <submittedName>
        <fullName evidence="1">Uncharacterized protein</fullName>
    </submittedName>
</protein>
<comment type="caution">
    <text evidence="1">The sequence shown here is derived from an EMBL/GenBank/DDBJ whole genome shotgun (WGS) entry which is preliminary data.</text>
</comment>
<name>A0ABS1PDN8_9ACTN</name>
<organism evidence="1 2">
    <name type="scientific">Streptomyces musisoli</name>
    <dbReference type="NCBI Taxonomy" id="2802280"/>
    <lineage>
        <taxon>Bacteria</taxon>
        <taxon>Bacillati</taxon>
        <taxon>Actinomycetota</taxon>
        <taxon>Actinomycetes</taxon>
        <taxon>Kitasatosporales</taxon>
        <taxon>Streptomycetaceae</taxon>
        <taxon>Streptomyces</taxon>
    </lineage>
</organism>